<keyword evidence="5" id="KW-0808">Transferase</keyword>
<dbReference type="Proteomes" id="UP000481861">
    <property type="component" value="Unassembled WGS sequence"/>
</dbReference>
<evidence type="ECO:0000256" key="8">
    <source>
        <dbReference type="ARBA" id="ARBA00023242"/>
    </source>
</evidence>
<dbReference type="PANTHER" id="PTHR10682">
    <property type="entry name" value="POLY A POLYMERASE"/>
    <property type="match status" value="1"/>
</dbReference>
<keyword evidence="8" id="KW-0539">Nucleus</keyword>
<reference evidence="13 14" key="1">
    <citation type="submission" date="2020-01" db="EMBL/GenBank/DDBJ databases">
        <authorList>
            <consortium name="DOE Joint Genome Institute"/>
            <person name="Haridas S."/>
            <person name="Albert R."/>
            <person name="Binder M."/>
            <person name="Bloem J."/>
            <person name="Labutti K."/>
            <person name="Salamov A."/>
            <person name="Andreopoulos B."/>
            <person name="Baker S.E."/>
            <person name="Barry K."/>
            <person name="Bills G."/>
            <person name="Bluhm B.H."/>
            <person name="Cannon C."/>
            <person name="Castanera R."/>
            <person name="Culley D.E."/>
            <person name="Daum C."/>
            <person name="Ezra D."/>
            <person name="Gonzalez J.B."/>
            <person name="Henrissat B."/>
            <person name="Kuo A."/>
            <person name="Liang C."/>
            <person name="Lipzen A."/>
            <person name="Lutzoni F."/>
            <person name="Magnuson J."/>
            <person name="Mondo S."/>
            <person name="Nolan M."/>
            <person name="Ohm R."/>
            <person name="Pangilinan J."/>
            <person name="Park H.-J.H."/>
            <person name="Ramirez L."/>
            <person name="Alfaro M."/>
            <person name="Sun H."/>
            <person name="Tritt A."/>
            <person name="Yoshinaga Y."/>
            <person name="Zwiers L.-H.L."/>
            <person name="Turgeon B.G."/>
            <person name="Goodwin S.B."/>
            <person name="Spatafora J.W."/>
            <person name="Crous P.W."/>
            <person name="Grigoriev I.V."/>
        </authorList>
    </citation>
    <scope>NUCLEOTIDE SEQUENCE [LARGE SCALE GENOMIC DNA]</scope>
    <source>
        <strain evidence="13 14">CBS 611.86</strain>
    </source>
</reference>
<sequence>MTASDETQYPTGPDKSNVLDSYPVLHQKTSSQLSEHSNLTSVLSARHMLPSEDESHGRKQALDLIKEVLLGSSDDATSSTSDVPMVIVPVGSYALGVWTTTSDIDCLCIGSISSKTFFKLARQRIRRAETQGVLLLRRVDASTGTVLRILVNGVNMDLQYCPAARIVERWSEIPNLSHDDPIFDLPIVSLRKLKPYRDYNHILRATPALSTFRLAYRCIKLWVTQRGIYSAKFGYLRGAHIALMLSWVCKRLANDLTTFAASDLVATFFHHYAHFDWDNSVVFDAFFHKKVPRYQRNAREPMVVLGLHAPNANVGHTTTVPALETLVNEFRTAEESLSSPKMTWQKFFGHPSTSPCASAFLHSHDSYVKIDIQFWGRTLAKGKSLVGWVESRCSPLIADIHKSAPNLTIRIWPARFTDRDITDSESEYHGCYLIGLSKRDQEPAHINKENKQLAQQALDKTLDDFQSMLQSEVKYYDASSSWIGVSLAKPSGVQHLRLDTREWGDDTAEIDDDSDSEDEFDLDDPSAPQPDDLSHHAASTHSSTPTPKLRPASDVLNRLRWDPNLDPANYIIGYEDRFLGAKEMALERWKTEQTDDEFIPQHRILYFKRKGDGVVVWERRGRVDRVFGSGIGAGILEGEGAL</sequence>
<evidence type="ECO:0000256" key="3">
    <source>
        <dbReference type="ARBA" id="ARBA00012388"/>
    </source>
</evidence>
<dbReference type="InterPro" id="IPR002934">
    <property type="entry name" value="Polymerase_NTP_transf_dom"/>
</dbReference>
<evidence type="ECO:0000256" key="6">
    <source>
        <dbReference type="ARBA" id="ARBA00022741"/>
    </source>
</evidence>
<evidence type="ECO:0000259" key="10">
    <source>
        <dbReference type="Pfam" id="PF01909"/>
    </source>
</evidence>
<evidence type="ECO:0000256" key="5">
    <source>
        <dbReference type="ARBA" id="ARBA00022679"/>
    </source>
</evidence>
<gene>
    <name evidence="13" type="ORF">BDV95DRAFT_578616</name>
</gene>
<keyword evidence="4" id="KW-0507">mRNA processing</keyword>
<dbReference type="Gene3D" id="1.10.1410.10">
    <property type="match status" value="1"/>
</dbReference>
<dbReference type="GO" id="GO:0031123">
    <property type="term" value="P:RNA 3'-end processing"/>
    <property type="evidence" value="ECO:0007669"/>
    <property type="project" value="InterPro"/>
</dbReference>
<keyword evidence="14" id="KW-1185">Reference proteome</keyword>
<dbReference type="InterPro" id="IPR043519">
    <property type="entry name" value="NT_sf"/>
</dbReference>
<dbReference type="OrthoDB" id="10263155at2759"/>
<dbReference type="Pfam" id="PF01909">
    <property type="entry name" value="NTP_transf_2"/>
    <property type="match status" value="1"/>
</dbReference>
<dbReference type="SUPFAM" id="SSF81631">
    <property type="entry name" value="PAP/OAS1 substrate-binding domain"/>
    <property type="match status" value="1"/>
</dbReference>
<evidence type="ECO:0000256" key="4">
    <source>
        <dbReference type="ARBA" id="ARBA00022664"/>
    </source>
</evidence>
<dbReference type="PANTHER" id="PTHR10682:SF23">
    <property type="entry name" value="POLYNUCLEOTIDE ADENYLYLTRANSFERASE"/>
    <property type="match status" value="1"/>
</dbReference>
<evidence type="ECO:0000259" key="12">
    <source>
        <dbReference type="Pfam" id="PF04928"/>
    </source>
</evidence>
<evidence type="ECO:0000256" key="7">
    <source>
        <dbReference type="ARBA" id="ARBA00022840"/>
    </source>
</evidence>
<feature type="domain" description="Polymerase nucleotidyl transferase" evidence="10">
    <location>
        <begin position="87"/>
        <end position="142"/>
    </location>
</feature>
<dbReference type="SUPFAM" id="SSF55003">
    <property type="entry name" value="PAP/Archaeal CCA-adding enzyme, C-terminal domain"/>
    <property type="match status" value="1"/>
</dbReference>
<dbReference type="Gene3D" id="3.30.70.590">
    <property type="entry name" value="Poly(A) polymerase predicted RNA binding domain"/>
    <property type="match status" value="1"/>
</dbReference>
<feature type="compositionally biased region" description="Polar residues" evidence="9">
    <location>
        <begin position="1"/>
        <end position="10"/>
    </location>
</feature>
<dbReference type="EC" id="2.7.7.19" evidence="3"/>
<dbReference type="Pfam" id="PF04457">
    <property type="entry name" value="MJ1316"/>
    <property type="match status" value="1"/>
</dbReference>
<evidence type="ECO:0000313" key="13">
    <source>
        <dbReference type="EMBL" id="KAF2869220.1"/>
    </source>
</evidence>
<dbReference type="InterPro" id="IPR011068">
    <property type="entry name" value="NuclTrfase_I-like_C"/>
</dbReference>
<dbReference type="GO" id="GO:0006397">
    <property type="term" value="P:mRNA processing"/>
    <property type="evidence" value="ECO:0007669"/>
    <property type="project" value="UniProtKB-KW"/>
</dbReference>
<dbReference type="Gene3D" id="3.30.460.10">
    <property type="entry name" value="Beta Polymerase, domain 2"/>
    <property type="match status" value="1"/>
</dbReference>
<comment type="subcellular location">
    <subcellularLocation>
        <location evidence="1">Nucleus</location>
    </subcellularLocation>
</comment>
<dbReference type="GO" id="GO:0005634">
    <property type="term" value="C:nucleus"/>
    <property type="evidence" value="ECO:0007669"/>
    <property type="project" value="UniProtKB-SubCell"/>
</dbReference>
<comment type="similarity">
    <text evidence="2">Belongs to the poly(A) polymerase family.</text>
</comment>
<dbReference type="InterPro" id="IPR007012">
    <property type="entry name" value="PolA_pol_cen_dom"/>
</dbReference>
<evidence type="ECO:0000259" key="11">
    <source>
        <dbReference type="Pfam" id="PF04457"/>
    </source>
</evidence>
<keyword evidence="7" id="KW-0067">ATP-binding</keyword>
<feature type="region of interest" description="Disordered" evidence="9">
    <location>
        <begin position="504"/>
        <end position="551"/>
    </location>
</feature>
<feature type="compositionally biased region" description="Acidic residues" evidence="9">
    <location>
        <begin position="505"/>
        <end position="524"/>
    </location>
</feature>
<evidence type="ECO:0000313" key="14">
    <source>
        <dbReference type="Proteomes" id="UP000481861"/>
    </source>
</evidence>
<feature type="domain" description="Poly(A) polymerase central" evidence="12">
    <location>
        <begin position="211"/>
        <end position="348"/>
    </location>
</feature>
<organism evidence="13 14">
    <name type="scientific">Massariosphaeria phaeospora</name>
    <dbReference type="NCBI Taxonomy" id="100035"/>
    <lineage>
        <taxon>Eukaryota</taxon>
        <taxon>Fungi</taxon>
        <taxon>Dikarya</taxon>
        <taxon>Ascomycota</taxon>
        <taxon>Pezizomycotina</taxon>
        <taxon>Dothideomycetes</taxon>
        <taxon>Pleosporomycetidae</taxon>
        <taxon>Pleosporales</taxon>
        <taxon>Pleosporales incertae sedis</taxon>
        <taxon>Massariosphaeria</taxon>
    </lineage>
</organism>
<dbReference type="SUPFAM" id="SSF81301">
    <property type="entry name" value="Nucleotidyltransferase"/>
    <property type="match status" value="1"/>
</dbReference>
<dbReference type="GO" id="GO:0003723">
    <property type="term" value="F:RNA binding"/>
    <property type="evidence" value="ECO:0007669"/>
    <property type="project" value="InterPro"/>
</dbReference>
<dbReference type="EMBL" id="JAADJZ010000017">
    <property type="protein sequence ID" value="KAF2869220.1"/>
    <property type="molecule type" value="Genomic_DNA"/>
</dbReference>
<dbReference type="GO" id="GO:0005524">
    <property type="term" value="F:ATP binding"/>
    <property type="evidence" value="ECO:0007669"/>
    <property type="project" value="UniProtKB-KW"/>
</dbReference>
<proteinExistence type="inferred from homology"/>
<evidence type="ECO:0000256" key="1">
    <source>
        <dbReference type="ARBA" id="ARBA00004123"/>
    </source>
</evidence>
<dbReference type="AlphaFoldDB" id="A0A7C8M3K4"/>
<feature type="region of interest" description="Disordered" evidence="9">
    <location>
        <begin position="1"/>
        <end position="21"/>
    </location>
</feature>
<name>A0A7C8M3K4_9PLEO</name>
<feature type="domain" description="MJ1316 RNA cyclic group end recognition" evidence="11">
    <location>
        <begin position="549"/>
        <end position="619"/>
    </location>
</feature>
<evidence type="ECO:0000256" key="9">
    <source>
        <dbReference type="SAM" id="MobiDB-lite"/>
    </source>
</evidence>
<dbReference type="GO" id="GO:1990817">
    <property type="term" value="F:poly(A) RNA polymerase activity"/>
    <property type="evidence" value="ECO:0007669"/>
    <property type="project" value="UniProtKB-EC"/>
</dbReference>
<dbReference type="Pfam" id="PF04928">
    <property type="entry name" value="PAP_central"/>
    <property type="match status" value="1"/>
</dbReference>
<keyword evidence="6" id="KW-0547">Nucleotide-binding</keyword>
<evidence type="ECO:0000256" key="2">
    <source>
        <dbReference type="ARBA" id="ARBA00010912"/>
    </source>
</evidence>
<feature type="compositionally biased region" description="Low complexity" evidence="9">
    <location>
        <begin position="536"/>
        <end position="547"/>
    </location>
</feature>
<protein>
    <recommendedName>
        <fullName evidence="3">polynucleotide adenylyltransferase</fullName>
        <ecNumber evidence="3">2.7.7.19</ecNumber>
    </recommendedName>
</protein>
<accession>A0A7C8M3K4</accession>
<comment type="caution">
    <text evidence="13">The sequence shown here is derived from an EMBL/GenBank/DDBJ whole genome shotgun (WGS) entry which is preliminary data.</text>
</comment>
<dbReference type="InterPro" id="IPR040459">
    <property type="entry name" value="MJ1316"/>
</dbReference>